<dbReference type="AlphaFoldDB" id="A0A243QE91"/>
<feature type="region of interest" description="Disordered" evidence="1">
    <location>
        <begin position="1"/>
        <end position="28"/>
    </location>
</feature>
<feature type="compositionally biased region" description="Polar residues" evidence="1">
    <location>
        <begin position="1"/>
        <end position="14"/>
    </location>
</feature>
<proteinExistence type="predicted"/>
<comment type="caution">
    <text evidence="3">The sequence shown here is derived from an EMBL/GenBank/DDBJ whole genome shotgun (WGS) entry which is preliminary data.</text>
</comment>
<dbReference type="Gene3D" id="3.30.750.24">
    <property type="entry name" value="STAS domain"/>
    <property type="match status" value="1"/>
</dbReference>
<dbReference type="InterPro" id="IPR036513">
    <property type="entry name" value="STAS_dom_sf"/>
</dbReference>
<keyword evidence="4" id="KW-1185">Reference proteome</keyword>
<dbReference type="PROSITE" id="PS50801">
    <property type="entry name" value="STAS"/>
    <property type="match status" value="1"/>
</dbReference>
<dbReference type="CDD" id="cd07043">
    <property type="entry name" value="STAS_anti-anti-sigma_factors"/>
    <property type="match status" value="1"/>
</dbReference>
<feature type="domain" description="STAS" evidence="2">
    <location>
        <begin position="45"/>
        <end position="110"/>
    </location>
</feature>
<evidence type="ECO:0000259" key="2">
    <source>
        <dbReference type="PROSITE" id="PS50801"/>
    </source>
</evidence>
<dbReference type="STRING" id="417102.CA982_04665"/>
<dbReference type="Pfam" id="PF01740">
    <property type="entry name" value="STAS"/>
    <property type="match status" value="1"/>
</dbReference>
<dbReference type="Proteomes" id="UP000194632">
    <property type="component" value="Unassembled WGS sequence"/>
</dbReference>
<organism evidence="3 4">
    <name type="scientific">Gordonia lacunae</name>
    <dbReference type="NCBI Taxonomy" id="417102"/>
    <lineage>
        <taxon>Bacteria</taxon>
        <taxon>Bacillati</taxon>
        <taxon>Actinomycetota</taxon>
        <taxon>Actinomycetes</taxon>
        <taxon>Mycobacteriales</taxon>
        <taxon>Gordoniaceae</taxon>
        <taxon>Gordonia</taxon>
    </lineage>
</organism>
<evidence type="ECO:0000256" key="1">
    <source>
        <dbReference type="SAM" id="MobiDB-lite"/>
    </source>
</evidence>
<reference evidence="3 4" key="1">
    <citation type="submission" date="2017-05" db="EMBL/GenBank/DDBJ databases">
        <title>Biotechnological potential of actinobacteria isolated from South African environments.</title>
        <authorList>
            <person name="Le Roes-Hill M."/>
            <person name="Prins A."/>
            <person name="Durrell K.A."/>
        </authorList>
    </citation>
    <scope>NUCLEOTIDE SEQUENCE [LARGE SCALE GENOMIC DNA]</scope>
    <source>
        <strain evidence="3">BS2</strain>
    </source>
</reference>
<evidence type="ECO:0000313" key="3">
    <source>
        <dbReference type="EMBL" id="OUC80000.1"/>
    </source>
</evidence>
<dbReference type="SUPFAM" id="SSF52091">
    <property type="entry name" value="SpoIIaa-like"/>
    <property type="match status" value="1"/>
</dbReference>
<dbReference type="OrthoDB" id="3697150at2"/>
<accession>A0A243QE91</accession>
<gene>
    <name evidence="3" type="ORF">CA982_04665</name>
</gene>
<sequence length="144" mass="15102">MDESMGQYSDTSHPTGVGARPAGTGTSRTTAHISTAHTTTTSSCVQRFSGDVDLNTVADFDAALTRTVARHNATVIFDLTGVDFLGACGLETLARVCTDATRAGVRVVLVCEPALARLVRMCDIPVAIRSSIDEAYGIGDPQAR</sequence>
<dbReference type="EMBL" id="NGFO01000004">
    <property type="protein sequence ID" value="OUC80000.1"/>
    <property type="molecule type" value="Genomic_DNA"/>
</dbReference>
<evidence type="ECO:0000313" key="4">
    <source>
        <dbReference type="Proteomes" id="UP000194632"/>
    </source>
</evidence>
<protein>
    <recommendedName>
        <fullName evidence="2">STAS domain-containing protein</fullName>
    </recommendedName>
</protein>
<dbReference type="InterPro" id="IPR002645">
    <property type="entry name" value="STAS_dom"/>
</dbReference>
<name>A0A243QE91_9ACTN</name>
<dbReference type="RefSeq" id="WP_086534192.1">
    <property type="nucleotide sequence ID" value="NZ_NGFO01000004.1"/>
</dbReference>